<evidence type="ECO:0000313" key="2">
    <source>
        <dbReference type="EMBL" id="MDH2394130.1"/>
    </source>
</evidence>
<dbReference type="EMBL" id="JARWBG010000115">
    <property type="protein sequence ID" value="MDH2394130.1"/>
    <property type="molecule type" value="Genomic_DNA"/>
</dbReference>
<accession>A0ABT6HZT0</accession>
<dbReference type="InterPro" id="IPR001962">
    <property type="entry name" value="Asn_synthase"/>
</dbReference>
<evidence type="ECO:0000259" key="1">
    <source>
        <dbReference type="Pfam" id="PF00733"/>
    </source>
</evidence>
<comment type="caution">
    <text evidence="2">The sequence shown here is derived from an EMBL/GenBank/DDBJ whole genome shotgun (WGS) entry which is preliminary data.</text>
</comment>
<feature type="domain" description="Asparagine synthetase" evidence="1">
    <location>
        <begin position="186"/>
        <end position="367"/>
    </location>
</feature>
<dbReference type="SUPFAM" id="SSF52402">
    <property type="entry name" value="Adenine nucleotide alpha hydrolases-like"/>
    <property type="match status" value="1"/>
</dbReference>
<reference evidence="2 3" key="1">
    <citation type="submission" date="2023-04" db="EMBL/GenBank/DDBJ databases">
        <title>Streptomyces chengmaiensis sp. nov. isolated from the stem of mangrove plant in Hainan.</title>
        <authorList>
            <person name="Huang X."/>
            <person name="Zhou S."/>
            <person name="Chu X."/>
            <person name="Xie Y."/>
            <person name="Lin Y."/>
        </authorList>
    </citation>
    <scope>NUCLEOTIDE SEQUENCE [LARGE SCALE GENOMIC DNA]</scope>
    <source>
        <strain evidence="2 3">HNM0663</strain>
    </source>
</reference>
<organism evidence="2 3">
    <name type="scientific">Streptomyces chengmaiensis</name>
    <dbReference type="NCBI Taxonomy" id="3040919"/>
    <lineage>
        <taxon>Bacteria</taxon>
        <taxon>Bacillati</taxon>
        <taxon>Actinomycetota</taxon>
        <taxon>Actinomycetes</taxon>
        <taxon>Kitasatosporales</taxon>
        <taxon>Streptomycetaceae</taxon>
        <taxon>Streptomyces</taxon>
    </lineage>
</organism>
<gene>
    <name evidence="2" type="ORF">QCN29_36475</name>
</gene>
<dbReference type="Pfam" id="PF00733">
    <property type="entry name" value="Asn_synthase"/>
    <property type="match status" value="1"/>
</dbReference>
<dbReference type="RefSeq" id="WP_279933551.1">
    <property type="nucleotide sequence ID" value="NZ_JARWBG010000115.1"/>
</dbReference>
<dbReference type="Gene3D" id="3.40.50.620">
    <property type="entry name" value="HUPs"/>
    <property type="match status" value="1"/>
</dbReference>
<dbReference type="InterPro" id="IPR014729">
    <property type="entry name" value="Rossmann-like_a/b/a_fold"/>
</dbReference>
<name>A0ABT6HZT0_9ACTN</name>
<dbReference type="Proteomes" id="UP001223144">
    <property type="component" value="Unassembled WGS sequence"/>
</dbReference>
<protein>
    <submittedName>
        <fullName evidence="2">Asparagine synthase-related protein</fullName>
    </submittedName>
</protein>
<proteinExistence type="predicted"/>
<evidence type="ECO:0000313" key="3">
    <source>
        <dbReference type="Proteomes" id="UP001223144"/>
    </source>
</evidence>
<sequence length="369" mass="38891">MEREWTTGGTAARGGTEAEGLGGVRRALDAGVRAVAEGPVALAVVGDCLATDHELRGVLPAVQAGRWAELTRWPGSYWVVASDGRQHFVCGGLAGIRAVYYTPHEEGTAWASEPVLLRRPLVPDLPLLAAGLGAGEHHWPHRTPYEQIVPGGFGLLLAPGAPPQLVDIRRVKPVDELREGAEWFGRVLADAVQHRVRAAGGVVGADLSGGLDSLAAVVLAAGVGSVHAVTYTDGYTSGEDMAFAARVAEHTGTRHAVAAGSDEQLPFSFPPGQPTGAEPVLDAAMYAMDTAYLHPVRGLPLHLTGHGGDIVLDASSSCWVRLLQEGRRREAHRQVVAFARLRNTAPGPYWKALKQAADLGRTGTLEQAA</sequence>
<keyword evidence="3" id="KW-1185">Reference proteome</keyword>